<evidence type="ECO:0000259" key="1">
    <source>
        <dbReference type="Pfam" id="PF08241"/>
    </source>
</evidence>
<dbReference type="KEGG" id="nph:NP_5122A"/>
<dbReference type="RefSeq" id="WP_011324262.1">
    <property type="nucleotide sequence ID" value="NC_007426.1"/>
</dbReference>
<organism evidence="2 3">
    <name type="scientific">Natronomonas pharaonis (strain ATCC 35678 / DSM 2160 / CIP 103997 / JCM 8858 / NBRC 14720 / NCIMB 2260 / Gabara)</name>
    <name type="common">Halobacterium pharaonis</name>
    <dbReference type="NCBI Taxonomy" id="348780"/>
    <lineage>
        <taxon>Archaea</taxon>
        <taxon>Methanobacteriati</taxon>
        <taxon>Methanobacteriota</taxon>
        <taxon>Stenosarchaea group</taxon>
        <taxon>Halobacteria</taxon>
        <taxon>Halobacteriales</taxon>
        <taxon>Natronomonadaceae</taxon>
        <taxon>Natronomonas</taxon>
    </lineage>
</organism>
<dbReference type="CDD" id="cd02440">
    <property type="entry name" value="AdoMet_MTases"/>
    <property type="match status" value="1"/>
</dbReference>
<dbReference type="PANTHER" id="PTHR43591">
    <property type="entry name" value="METHYLTRANSFERASE"/>
    <property type="match status" value="1"/>
</dbReference>
<dbReference type="Gene3D" id="3.40.50.150">
    <property type="entry name" value="Vaccinia Virus protein VP39"/>
    <property type="match status" value="1"/>
</dbReference>
<keyword evidence="2" id="KW-0808">Transferase</keyword>
<evidence type="ECO:0000313" key="2">
    <source>
        <dbReference type="EMBL" id="CAI50652.1"/>
    </source>
</evidence>
<sequence length="261" mass="28214">MREFSAEYLRTTRRGMWADSRAALSPLDLGGCERILDVGCGEGALTRVLDEESPGTVVGCDRDPGLLVELSGPAVQGDAYQLPFADGSFDLVVCQALLVNLPEPERAIDEFARVAADRVACIEPDNSAVAVESTVDAESALAARARQRYLAGVDTDVALGADAADLFREAGLSNVRTRRYDQTLVVEPPYSEAAVRAAGRKASGEGLRKRRETMAGTEEALDALRSDWREMGREAVQQIQAGKYRRKETVPFYVTVGEVSA</sequence>
<dbReference type="InterPro" id="IPR029063">
    <property type="entry name" value="SAM-dependent_MTases_sf"/>
</dbReference>
<accession>A0A1U7EZB3</accession>
<feature type="domain" description="Methyltransferase type 11" evidence="1">
    <location>
        <begin position="36"/>
        <end position="115"/>
    </location>
</feature>
<dbReference type="AlphaFoldDB" id="A0A1U7EZB3"/>
<dbReference type="EnsemblBacteria" id="CAI50652">
    <property type="protein sequence ID" value="CAI50652"/>
    <property type="gene ID" value="NP_5122A"/>
</dbReference>
<dbReference type="GeneID" id="3702264"/>
<proteinExistence type="predicted"/>
<dbReference type="eggNOG" id="arCOG01783">
    <property type="taxonomic scope" value="Archaea"/>
</dbReference>
<dbReference type="GO" id="GO:0008757">
    <property type="term" value="F:S-adenosylmethionine-dependent methyltransferase activity"/>
    <property type="evidence" value="ECO:0007669"/>
    <property type="project" value="InterPro"/>
</dbReference>
<dbReference type="Pfam" id="PF08241">
    <property type="entry name" value="Methyltransf_11"/>
    <property type="match status" value="1"/>
</dbReference>
<name>A0A1U7EZB3_NATPD</name>
<dbReference type="PANTHER" id="PTHR43591:SF24">
    <property type="entry name" value="2-METHOXY-6-POLYPRENYL-1,4-BENZOQUINOL METHYLASE, MITOCHONDRIAL"/>
    <property type="match status" value="1"/>
</dbReference>
<evidence type="ECO:0000313" key="3">
    <source>
        <dbReference type="Proteomes" id="UP000002698"/>
    </source>
</evidence>
<dbReference type="GO" id="GO:0032259">
    <property type="term" value="P:methylation"/>
    <property type="evidence" value="ECO:0007669"/>
    <property type="project" value="UniProtKB-KW"/>
</dbReference>
<protein>
    <submittedName>
        <fullName evidence="2">Probable S-adenosylmethionine-dependent methyltransferase</fullName>
        <ecNumber evidence="2">2.1.1.-</ecNumber>
    </submittedName>
</protein>
<dbReference type="OrthoDB" id="142890at2157"/>
<dbReference type="EC" id="2.1.1.-" evidence="2"/>
<dbReference type="HOGENOM" id="CLU_1048140_0_0_2"/>
<gene>
    <name evidence="2" type="ordered locus">NP_5122A</name>
</gene>
<keyword evidence="2" id="KW-0489">Methyltransferase</keyword>
<dbReference type="EMBL" id="CR936257">
    <property type="protein sequence ID" value="CAI50652.1"/>
    <property type="molecule type" value="Genomic_DNA"/>
</dbReference>
<reference evidence="2 3" key="1">
    <citation type="journal article" date="2005" name="Genome Res.">
        <title>Living with two extremes: conclusions from the genome sequence of Natronomonas pharaonis.</title>
        <authorList>
            <person name="Falb M."/>
            <person name="Pfeiffer F."/>
            <person name="Palm P."/>
            <person name="Rodewald K."/>
            <person name="Hickmann V."/>
            <person name="Tittor J."/>
            <person name="Oesterhelt D."/>
        </authorList>
    </citation>
    <scope>NUCLEOTIDE SEQUENCE [LARGE SCALE GENOMIC DNA]</scope>
    <source>
        <strain evidence="3">ATCC 35678 / DSM 2160 / CIP 103997 / JCM 8858 / NBRC 14720 / NCIMB 2260 / Gabara</strain>
    </source>
</reference>
<dbReference type="STRING" id="348780.NP_5122A"/>
<dbReference type="SUPFAM" id="SSF53335">
    <property type="entry name" value="S-adenosyl-L-methionine-dependent methyltransferases"/>
    <property type="match status" value="1"/>
</dbReference>
<dbReference type="InterPro" id="IPR013216">
    <property type="entry name" value="Methyltransf_11"/>
</dbReference>
<dbReference type="Proteomes" id="UP000002698">
    <property type="component" value="Chromosome"/>
</dbReference>
<keyword evidence="3" id="KW-1185">Reference proteome</keyword>